<evidence type="ECO:0000313" key="10">
    <source>
        <dbReference type="Proteomes" id="UP000192907"/>
    </source>
</evidence>
<keyword evidence="6" id="KW-0547">Nucleotide-binding</keyword>
<sequence>MMKEEFIEELKGEPGTDLPTANDAFDSRKYKRESGEKAAQLILGMTGEDVRREGLLRTPHRFAKAFDHLFQGYDLNPQTAVGEGVFDSEGKGLVSVENVEFYSMCEHHLLPFWGTATVAYFPDKKILGLSKIPRLLETYARRVQVQERITEQVAAAIQELIAPRAVLVQVKAQHLCMMMRGVEKQTSFTLTEKVEGFDSLQAHEQQQFLSLMGRR</sequence>
<comment type="similarity">
    <text evidence="3 6">Belongs to the GTP cyclohydrolase I family.</text>
</comment>
<dbReference type="SUPFAM" id="SSF55620">
    <property type="entry name" value="Tetrahydrobiopterin biosynthesis enzymes-like"/>
    <property type="match status" value="1"/>
</dbReference>
<dbReference type="FunFam" id="3.30.1130.10:FF:000001">
    <property type="entry name" value="GTP cyclohydrolase 1"/>
    <property type="match status" value="1"/>
</dbReference>
<comment type="pathway">
    <text evidence="2 6">Cofactor biosynthesis; 7,8-dihydroneopterin triphosphate biosynthesis; 7,8-dihydroneopterin triphosphate from GTP: step 1/1.</text>
</comment>
<dbReference type="InterPro" id="IPR018234">
    <property type="entry name" value="GTP_CycHdrlase_I_CS"/>
</dbReference>
<dbReference type="GO" id="GO:0006730">
    <property type="term" value="P:one-carbon metabolic process"/>
    <property type="evidence" value="ECO:0007669"/>
    <property type="project" value="UniProtKB-UniRule"/>
</dbReference>
<gene>
    <name evidence="6" type="primary">folE</name>
    <name evidence="9" type="ORF">SAMN06296036_12192</name>
</gene>
<keyword evidence="5 6" id="KW-0378">Hydrolase</keyword>
<dbReference type="PROSITE" id="PS00859">
    <property type="entry name" value="GTP_CYCLOHYDROL_1_1"/>
    <property type="match status" value="1"/>
</dbReference>
<feature type="region of interest" description="Disordered" evidence="7">
    <location>
        <begin position="1"/>
        <end position="22"/>
    </location>
</feature>
<dbReference type="GO" id="GO:0046654">
    <property type="term" value="P:tetrahydrofolate biosynthetic process"/>
    <property type="evidence" value="ECO:0007669"/>
    <property type="project" value="UniProtKB-UniRule"/>
</dbReference>
<dbReference type="GO" id="GO:0005737">
    <property type="term" value="C:cytoplasm"/>
    <property type="evidence" value="ECO:0007669"/>
    <property type="project" value="TreeGrafter"/>
</dbReference>
<keyword evidence="4 6" id="KW-0554">One-carbon metabolism</keyword>
<evidence type="ECO:0000256" key="4">
    <source>
        <dbReference type="ARBA" id="ARBA00022563"/>
    </source>
</evidence>
<feature type="domain" description="GTP cyclohydrolase I" evidence="8">
    <location>
        <begin position="36"/>
        <end position="212"/>
    </location>
</feature>
<dbReference type="PANTHER" id="PTHR11109:SF7">
    <property type="entry name" value="GTP CYCLOHYDROLASE 1"/>
    <property type="match status" value="1"/>
</dbReference>
<dbReference type="InterPro" id="IPR043133">
    <property type="entry name" value="GTP-CH-I_C/QueF"/>
</dbReference>
<protein>
    <recommendedName>
        <fullName evidence="6">GTP cyclohydrolase 1</fullName>
        <ecNumber evidence="6">3.5.4.16</ecNumber>
    </recommendedName>
    <alternativeName>
        <fullName evidence="6">GTP cyclohydrolase I</fullName>
        <shortName evidence="6">GTP-CH-I</shortName>
    </alternativeName>
</protein>
<dbReference type="GO" id="GO:0005525">
    <property type="term" value="F:GTP binding"/>
    <property type="evidence" value="ECO:0007669"/>
    <property type="project" value="UniProtKB-KW"/>
</dbReference>
<accession>A0A1Y6CFU2</accession>
<dbReference type="RefSeq" id="WP_200820775.1">
    <property type="nucleotide sequence ID" value="NZ_FWZT01000021.1"/>
</dbReference>
<evidence type="ECO:0000256" key="3">
    <source>
        <dbReference type="ARBA" id="ARBA00008085"/>
    </source>
</evidence>
<comment type="subunit">
    <text evidence="6">Homopolymer.</text>
</comment>
<evidence type="ECO:0000256" key="2">
    <source>
        <dbReference type="ARBA" id="ARBA00005080"/>
    </source>
</evidence>
<evidence type="ECO:0000256" key="1">
    <source>
        <dbReference type="ARBA" id="ARBA00001052"/>
    </source>
</evidence>
<dbReference type="AlphaFoldDB" id="A0A1Y6CFU2"/>
<dbReference type="Gene3D" id="1.10.286.10">
    <property type="match status" value="1"/>
</dbReference>
<keyword evidence="6" id="KW-0862">Zinc</keyword>
<keyword evidence="6" id="KW-0342">GTP-binding</keyword>
<keyword evidence="10" id="KW-1185">Reference proteome</keyword>
<feature type="binding site" evidence="6">
    <location>
        <position position="108"/>
    </location>
    <ligand>
        <name>Zn(2+)</name>
        <dbReference type="ChEBI" id="CHEBI:29105"/>
    </ligand>
</feature>
<dbReference type="Pfam" id="PF01227">
    <property type="entry name" value="GTP_cyclohydroI"/>
    <property type="match status" value="1"/>
</dbReference>
<feature type="binding site" evidence="6">
    <location>
        <position position="105"/>
    </location>
    <ligand>
        <name>Zn(2+)</name>
        <dbReference type="ChEBI" id="CHEBI:29105"/>
    </ligand>
</feature>
<organism evidence="9 10">
    <name type="scientific">Pseudobacteriovorax antillogorgiicola</name>
    <dbReference type="NCBI Taxonomy" id="1513793"/>
    <lineage>
        <taxon>Bacteria</taxon>
        <taxon>Pseudomonadati</taxon>
        <taxon>Bdellovibrionota</taxon>
        <taxon>Oligoflexia</taxon>
        <taxon>Oligoflexales</taxon>
        <taxon>Pseudobacteriovoracaceae</taxon>
        <taxon>Pseudobacteriovorax</taxon>
    </lineage>
</organism>
<dbReference type="EC" id="3.5.4.16" evidence="6"/>
<dbReference type="HAMAP" id="MF_00223">
    <property type="entry name" value="FolE"/>
    <property type="match status" value="1"/>
</dbReference>
<dbReference type="InterPro" id="IPR020602">
    <property type="entry name" value="GTP_CycHdrlase_I_dom"/>
</dbReference>
<evidence type="ECO:0000259" key="8">
    <source>
        <dbReference type="Pfam" id="PF01227"/>
    </source>
</evidence>
<evidence type="ECO:0000313" key="9">
    <source>
        <dbReference type="EMBL" id="SMF62776.1"/>
    </source>
</evidence>
<dbReference type="NCBIfam" id="NF006826">
    <property type="entry name" value="PRK09347.1-3"/>
    <property type="match status" value="1"/>
</dbReference>
<dbReference type="InterPro" id="IPR001474">
    <property type="entry name" value="GTP_CycHdrlase_I"/>
</dbReference>
<dbReference type="NCBIfam" id="TIGR00063">
    <property type="entry name" value="folE"/>
    <property type="match status" value="1"/>
</dbReference>
<dbReference type="PROSITE" id="PS00860">
    <property type="entry name" value="GTP_CYCLOHYDROL_1_2"/>
    <property type="match status" value="1"/>
</dbReference>
<proteinExistence type="inferred from homology"/>
<evidence type="ECO:0000256" key="5">
    <source>
        <dbReference type="ARBA" id="ARBA00022801"/>
    </source>
</evidence>
<dbReference type="Gene3D" id="3.30.1130.10">
    <property type="match status" value="1"/>
</dbReference>
<feature type="compositionally biased region" description="Basic and acidic residues" evidence="7">
    <location>
        <begin position="1"/>
        <end position="14"/>
    </location>
</feature>
<dbReference type="Proteomes" id="UP000192907">
    <property type="component" value="Unassembled WGS sequence"/>
</dbReference>
<reference evidence="10" key="1">
    <citation type="submission" date="2017-04" db="EMBL/GenBank/DDBJ databases">
        <authorList>
            <person name="Varghese N."/>
            <person name="Submissions S."/>
        </authorList>
    </citation>
    <scope>NUCLEOTIDE SEQUENCE [LARGE SCALE GENOMIC DNA]</scope>
    <source>
        <strain evidence="10">RKEM611</strain>
    </source>
</reference>
<dbReference type="NCBIfam" id="NF006825">
    <property type="entry name" value="PRK09347.1-2"/>
    <property type="match status" value="1"/>
</dbReference>
<evidence type="ECO:0000256" key="6">
    <source>
        <dbReference type="HAMAP-Rule" id="MF_00223"/>
    </source>
</evidence>
<dbReference type="STRING" id="1513793.SAMN06296036_12192"/>
<dbReference type="InterPro" id="IPR043134">
    <property type="entry name" value="GTP-CH-I_N"/>
</dbReference>
<feature type="binding site" evidence="6">
    <location>
        <position position="176"/>
    </location>
    <ligand>
        <name>Zn(2+)</name>
        <dbReference type="ChEBI" id="CHEBI:29105"/>
    </ligand>
</feature>
<name>A0A1Y6CFU2_9BACT</name>
<dbReference type="EMBL" id="FWZT01000021">
    <property type="protein sequence ID" value="SMF62776.1"/>
    <property type="molecule type" value="Genomic_DNA"/>
</dbReference>
<keyword evidence="6" id="KW-0479">Metal-binding</keyword>
<dbReference type="PANTHER" id="PTHR11109">
    <property type="entry name" value="GTP CYCLOHYDROLASE I"/>
    <property type="match status" value="1"/>
</dbReference>
<dbReference type="UniPathway" id="UPA00848">
    <property type="reaction ID" value="UER00151"/>
</dbReference>
<dbReference type="GO" id="GO:0008270">
    <property type="term" value="F:zinc ion binding"/>
    <property type="evidence" value="ECO:0007669"/>
    <property type="project" value="UniProtKB-UniRule"/>
</dbReference>
<dbReference type="GO" id="GO:0006729">
    <property type="term" value="P:tetrahydrobiopterin biosynthetic process"/>
    <property type="evidence" value="ECO:0007669"/>
    <property type="project" value="TreeGrafter"/>
</dbReference>
<comment type="catalytic activity">
    <reaction evidence="1 6">
        <text>GTP + H2O = 7,8-dihydroneopterin 3'-triphosphate + formate + H(+)</text>
        <dbReference type="Rhea" id="RHEA:17473"/>
        <dbReference type="ChEBI" id="CHEBI:15377"/>
        <dbReference type="ChEBI" id="CHEBI:15378"/>
        <dbReference type="ChEBI" id="CHEBI:15740"/>
        <dbReference type="ChEBI" id="CHEBI:37565"/>
        <dbReference type="ChEBI" id="CHEBI:58462"/>
        <dbReference type="EC" id="3.5.4.16"/>
    </reaction>
</comment>
<dbReference type="GO" id="GO:0003934">
    <property type="term" value="F:GTP cyclohydrolase I activity"/>
    <property type="evidence" value="ECO:0007669"/>
    <property type="project" value="UniProtKB-UniRule"/>
</dbReference>
<evidence type="ECO:0000256" key="7">
    <source>
        <dbReference type="SAM" id="MobiDB-lite"/>
    </source>
</evidence>